<accession>A0A562QQ31</accession>
<proteinExistence type="predicted"/>
<gene>
    <name evidence="1" type="ORF">IQ22_00014</name>
</gene>
<organism evidence="1 2">
    <name type="scientific">Pseudomonas duriflava</name>
    <dbReference type="NCBI Taxonomy" id="459528"/>
    <lineage>
        <taxon>Bacteria</taxon>
        <taxon>Pseudomonadati</taxon>
        <taxon>Pseudomonadota</taxon>
        <taxon>Gammaproteobacteria</taxon>
        <taxon>Pseudomonadales</taxon>
        <taxon>Pseudomonadaceae</taxon>
        <taxon>Pseudomonas</taxon>
    </lineage>
</organism>
<dbReference type="AlphaFoldDB" id="A0A562QQ31"/>
<comment type="caution">
    <text evidence="1">The sequence shown here is derived from an EMBL/GenBank/DDBJ whole genome shotgun (WGS) entry which is preliminary data.</text>
</comment>
<name>A0A562QQ31_9PSED</name>
<keyword evidence="2" id="KW-1185">Reference proteome</keyword>
<evidence type="ECO:0000313" key="1">
    <source>
        <dbReference type="EMBL" id="TWI58310.1"/>
    </source>
</evidence>
<dbReference type="EMBL" id="VLKY01000001">
    <property type="protein sequence ID" value="TWI58310.1"/>
    <property type="molecule type" value="Genomic_DNA"/>
</dbReference>
<reference evidence="1 2" key="1">
    <citation type="journal article" date="2015" name="Stand. Genomic Sci.">
        <title>Genomic Encyclopedia of Bacterial and Archaeal Type Strains, Phase III: the genomes of soil and plant-associated and newly described type strains.</title>
        <authorList>
            <person name="Whitman W.B."/>
            <person name="Woyke T."/>
            <person name="Klenk H.P."/>
            <person name="Zhou Y."/>
            <person name="Lilburn T.G."/>
            <person name="Beck B.J."/>
            <person name="De Vos P."/>
            <person name="Vandamme P."/>
            <person name="Eisen J.A."/>
            <person name="Garrity G."/>
            <person name="Hugenholtz P."/>
            <person name="Kyrpides N.C."/>
        </authorList>
    </citation>
    <scope>NUCLEOTIDE SEQUENCE [LARGE SCALE GENOMIC DNA]</scope>
    <source>
        <strain evidence="1 2">CGMCC 1.6858</strain>
    </source>
</reference>
<evidence type="ECO:0000313" key="2">
    <source>
        <dbReference type="Proteomes" id="UP000316905"/>
    </source>
</evidence>
<sequence length="110" mass="12313">MASTRRIFRCNSVLSNQRYVCSTILTYDGRGWNECVDVRHLGKGGLVGCTCLDDRGIAETVLLGNRGLVVITGLQHFKRVKRSALYQLDYVVITKGRARKAQVTAYAFSR</sequence>
<protein>
    <submittedName>
        <fullName evidence="1">Uncharacterized protein</fullName>
    </submittedName>
</protein>
<dbReference type="Proteomes" id="UP000316905">
    <property type="component" value="Unassembled WGS sequence"/>
</dbReference>